<sequence length="238" mass="26584">QRVRRELNVWGRLKHDCILPLWGVANNFGHYPAMICPWVKNGALTGFLEREQGTLSSQDKFSLLNDIALGLQYRSVHDKSIVHGDLTGSNVLVHDDGRACLADFGLSTMVLEFIGPSYFTSTITGNIQWAAAELFEVPDDDEEHEATAVSLSIECDIYSFGSIALQVLTCKVPYYNVKKDIVVLSQVISGKKPVPPKESRIAPSHWEFIQQCWLPRANRPSVKEIVLFVARERQGVAS</sequence>
<protein>
    <submittedName>
        <fullName evidence="2">Kinase-like protein</fullName>
    </submittedName>
</protein>
<evidence type="ECO:0000313" key="2">
    <source>
        <dbReference type="EMBL" id="OAX36126.1"/>
    </source>
</evidence>
<dbReference type="AlphaFoldDB" id="A0A1B7MU58"/>
<dbReference type="Proteomes" id="UP000092154">
    <property type="component" value="Unassembled WGS sequence"/>
</dbReference>
<keyword evidence="2" id="KW-0808">Transferase</keyword>
<dbReference type="Pfam" id="PF07714">
    <property type="entry name" value="PK_Tyr_Ser-Thr"/>
    <property type="match status" value="1"/>
</dbReference>
<dbReference type="InterPro" id="IPR011009">
    <property type="entry name" value="Kinase-like_dom_sf"/>
</dbReference>
<evidence type="ECO:0000313" key="3">
    <source>
        <dbReference type="Proteomes" id="UP000092154"/>
    </source>
</evidence>
<reference evidence="2 3" key="1">
    <citation type="submission" date="2016-06" db="EMBL/GenBank/DDBJ databases">
        <title>Comparative genomics of the ectomycorrhizal sister species Rhizopogon vinicolor and Rhizopogon vesiculosus (Basidiomycota: Boletales) reveals a divergence of the mating type B locus.</title>
        <authorList>
            <consortium name="DOE Joint Genome Institute"/>
            <person name="Mujic A.B."/>
            <person name="Kuo A."/>
            <person name="Tritt A."/>
            <person name="Lipzen A."/>
            <person name="Chen C."/>
            <person name="Johnson J."/>
            <person name="Sharma A."/>
            <person name="Barry K."/>
            <person name="Grigoriev I.V."/>
            <person name="Spatafora J.W."/>
        </authorList>
    </citation>
    <scope>NUCLEOTIDE SEQUENCE [LARGE SCALE GENOMIC DNA]</scope>
    <source>
        <strain evidence="2 3">AM-OR11-026</strain>
    </source>
</reference>
<dbReference type="GO" id="GO:0004674">
    <property type="term" value="F:protein serine/threonine kinase activity"/>
    <property type="evidence" value="ECO:0007669"/>
    <property type="project" value="TreeGrafter"/>
</dbReference>
<dbReference type="InParanoid" id="A0A1B7MU58"/>
<keyword evidence="2" id="KW-0418">Kinase</keyword>
<dbReference type="STRING" id="1314800.A0A1B7MU58"/>
<dbReference type="InterPro" id="IPR051681">
    <property type="entry name" value="Ser/Thr_Kinases-Pseudokinases"/>
</dbReference>
<dbReference type="EMBL" id="KV448440">
    <property type="protein sequence ID" value="OAX36126.1"/>
    <property type="molecule type" value="Genomic_DNA"/>
</dbReference>
<dbReference type="PANTHER" id="PTHR44329">
    <property type="entry name" value="SERINE/THREONINE-PROTEIN KINASE TNNI3K-RELATED"/>
    <property type="match status" value="1"/>
</dbReference>
<name>A0A1B7MU58_9AGAM</name>
<dbReference type="PROSITE" id="PS50011">
    <property type="entry name" value="PROTEIN_KINASE_DOM"/>
    <property type="match status" value="1"/>
</dbReference>
<dbReference type="Gene3D" id="1.10.510.10">
    <property type="entry name" value="Transferase(Phosphotransferase) domain 1"/>
    <property type="match status" value="1"/>
</dbReference>
<dbReference type="InterPro" id="IPR001245">
    <property type="entry name" value="Ser-Thr/Tyr_kinase_cat_dom"/>
</dbReference>
<dbReference type="PROSITE" id="PS00109">
    <property type="entry name" value="PROTEIN_KINASE_TYR"/>
    <property type="match status" value="1"/>
</dbReference>
<accession>A0A1B7MU58</accession>
<dbReference type="PIRSF" id="PIRSF000654">
    <property type="entry name" value="Integrin-linked_kinase"/>
    <property type="match status" value="1"/>
</dbReference>
<dbReference type="SUPFAM" id="SSF56112">
    <property type="entry name" value="Protein kinase-like (PK-like)"/>
    <property type="match status" value="1"/>
</dbReference>
<dbReference type="InterPro" id="IPR008266">
    <property type="entry name" value="Tyr_kinase_AS"/>
</dbReference>
<feature type="non-terminal residue" evidence="2">
    <location>
        <position position="1"/>
    </location>
</feature>
<feature type="domain" description="Protein kinase" evidence="1">
    <location>
        <begin position="1"/>
        <end position="229"/>
    </location>
</feature>
<evidence type="ECO:0000259" key="1">
    <source>
        <dbReference type="PROSITE" id="PS50011"/>
    </source>
</evidence>
<dbReference type="PANTHER" id="PTHR44329:SF214">
    <property type="entry name" value="PROTEIN KINASE DOMAIN-CONTAINING PROTEIN"/>
    <property type="match status" value="1"/>
</dbReference>
<dbReference type="OrthoDB" id="346907at2759"/>
<keyword evidence="3" id="KW-1185">Reference proteome</keyword>
<organism evidence="2 3">
    <name type="scientific">Rhizopogon vinicolor AM-OR11-026</name>
    <dbReference type="NCBI Taxonomy" id="1314800"/>
    <lineage>
        <taxon>Eukaryota</taxon>
        <taxon>Fungi</taxon>
        <taxon>Dikarya</taxon>
        <taxon>Basidiomycota</taxon>
        <taxon>Agaricomycotina</taxon>
        <taxon>Agaricomycetes</taxon>
        <taxon>Agaricomycetidae</taxon>
        <taxon>Boletales</taxon>
        <taxon>Suillineae</taxon>
        <taxon>Rhizopogonaceae</taxon>
        <taxon>Rhizopogon</taxon>
    </lineage>
</organism>
<dbReference type="InterPro" id="IPR000719">
    <property type="entry name" value="Prot_kinase_dom"/>
</dbReference>
<gene>
    <name evidence="2" type="ORF">K503DRAFT_695714</name>
</gene>
<dbReference type="GO" id="GO:0005524">
    <property type="term" value="F:ATP binding"/>
    <property type="evidence" value="ECO:0007669"/>
    <property type="project" value="InterPro"/>
</dbReference>
<proteinExistence type="predicted"/>